<protein>
    <recommendedName>
        <fullName evidence="12">Multidrug ABC transporter substrate-binding protein</fullName>
    </recommendedName>
</protein>
<evidence type="ECO:0000256" key="7">
    <source>
        <dbReference type="SAM" id="Phobius"/>
    </source>
</evidence>
<dbReference type="InterPro" id="IPR050250">
    <property type="entry name" value="Macrolide_Exporter_MacB"/>
</dbReference>
<keyword evidence="2" id="KW-1003">Cell membrane</keyword>
<keyword evidence="3 7" id="KW-0812">Transmembrane</keyword>
<keyword evidence="4 7" id="KW-1133">Transmembrane helix</keyword>
<feature type="transmembrane region" description="Helical" evidence="7">
    <location>
        <begin position="323"/>
        <end position="352"/>
    </location>
</feature>
<name>A0A1F5H5V1_9BACT</name>
<comment type="subcellular location">
    <subcellularLocation>
        <location evidence="1">Cell membrane</location>
        <topology evidence="1">Multi-pass membrane protein</topology>
    </subcellularLocation>
</comment>
<evidence type="ECO:0000313" key="10">
    <source>
        <dbReference type="EMBL" id="OGD99500.1"/>
    </source>
</evidence>
<sequence>MDFSEIFVSAFEAIRINKVRSFLTSLGIIIGVASVILLISLGTGLQKSITSQFERLGTNTLYIMPGNIGEGAGFAGGGGLQTNKLKFSDADLIERNVDNIASVSNGVESITSVEYRGEKRNGVIFLGVDAEFWTTGAYKLDSGRFFSKAEDSSAKRVVVVGKTIVEKLFAGQDPLGKQLTVRGKRYQVIGVLEELGSVVGQDQDNIVIIPAETANLQIGFDRPTWILISAASSDAISQIQDDVGELIGKRLSDDEFSVLTSEESLDIAETILGVVQGVFVGIAAISLLVGGIGISNIMLVSVTERTREIGLRKAIGAKNSDILIQFLIEAVILSLTGGLIGLTLATAASLAVRVFIPATVTVEAIALAIGFSALVGTVFGVFPAYRASKLEPIEALRSE</sequence>
<evidence type="ECO:0000256" key="4">
    <source>
        <dbReference type="ARBA" id="ARBA00022989"/>
    </source>
</evidence>
<dbReference type="InterPro" id="IPR025857">
    <property type="entry name" value="MacB_PCD"/>
</dbReference>
<dbReference type="Pfam" id="PF02687">
    <property type="entry name" value="FtsX"/>
    <property type="match status" value="1"/>
</dbReference>
<evidence type="ECO:0000259" key="9">
    <source>
        <dbReference type="Pfam" id="PF12704"/>
    </source>
</evidence>
<feature type="domain" description="MacB-like periplasmic core" evidence="9">
    <location>
        <begin position="21"/>
        <end position="244"/>
    </location>
</feature>
<dbReference type="EMBL" id="MFBH01000026">
    <property type="protein sequence ID" value="OGD99500.1"/>
    <property type="molecule type" value="Genomic_DNA"/>
</dbReference>
<evidence type="ECO:0000256" key="2">
    <source>
        <dbReference type="ARBA" id="ARBA00022475"/>
    </source>
</evidence>
<dbReference type="InterPro" id="IPR003838">
    <property type="entry name" value="ABC3_permease_C"/>
</dbReference>
<evidence type="ECO:0000256" key="5">
    <source>
        <dbReference type="ARBA" id="ARBA00023136"/>
    </source>
</evidence>
<evidence type="ECO:0000256" key="6">
    <source>
        <dbReference type="ARBA" id="ARBA00038076"/>
    </source>
</evidence>
<dbReference type="Proteomes" id="UP000178393">
    <property type="component" value="Unassembled WGS sequence"/>
</dbReference>
<evidence type="ECO:0008006" key="12">
    <source>
        <dbReference type="Google" id="ProtNLM"/>
    </source>
</evidence>
<dbReference type="GO" id="GO:0005886">
    <property type="term" value="C:plasma membrane"/>
    <property type="evidence" value="ECO:0007669"/>
    <property type="project" value="UniProtKB-SubCell"/>
</dbReference>
<dbReference type="Pfam" id="PF12704">
    <property type="entry name" value="MacB_PCD"/>
    <property type="match status" value="1"/>
</dbReference>
<feature type="transmembrane region" description="Helical" evidence="7">
    <location>
        <begin position="21"/>
        <end position="45"/>
    </location>
</feature>
<dbReference type="AlphaFoldDB" id="A0A1F5H5V1"/>
<comment type="similarity">
    <text evidence="6">Belongs to the ABC-4 integral membrane protein family.</text>
</comment>
<evidence type="ECO:0000259" key="8">
    <source>
        <dbReference type="Pfam" id="PF02687"/>
    </source>
</evidence>
<feature type="domain" description="ABC3 transporter permease C-terminal" evidence="8">
    <location>
        <begin position="282"/>
        <end position="392"/>
    </location>
</feature>
<reference evidence="10 11" key="1">
    <citation type="journal article" date="2016" name="Nat. Commun.">
        <title>Thousands of microbial genomes shed light on interconnected biogeochemical processes in an aquifer system.</title>
        <authorList>
            <person name="Anantharaman K."/>
            <person name="Brown C.T."/>
            <person name="Hug L.A."/>
            <person name="Sharon I."/>
            <person name="Castelle C.J."/>
            <person name="Probst A.J."/>
            <person name="Thomas B.C."/>
            <person name="Singh A."/>
            <person name="Wilkins M.J."/>
            <person name="Karaoz U."/>
            <person name="Brodie E.L."/>
            <person name="Williams K.H."/>
            <person name="Hubbard S.S."/>
            <person name="Banfield J.F."/>
        </authorList>
    </citation>
    <scope>NUCLEOTIDE SEQUENCE [LARGE SCALE GENOMIC DNA]</scope>
</reference>
<evidence type="ECO:0000313" key="11">
    <source>
        <dbReference type="Proteomes" id="UP000178393"/>
    </source>
</evidence>
<organism evidence="10 11">
    <name type="scientific">Candidatus Curtissbacteria bacterium RIFCSPHIGHO2_12_41_11</name>
    <dbReference type="NCBI Taxonomy" id="1797718"/>
    <lineage>
        <taxon>Bacteria</taxon>
        <taxon>Candidatus Curtissiibacteriota</taxon>
    </lineage>
</organism>
<proteinExistence type="inferred from homology"/>
<dbReference type="PANTHER" id="PTHR30572:SF4">
    <property type="entry name" value="ABC TRANSPORTER PERMEASE YTRF"/>
    <property type="match status" value="1"/>
</dbReference>
<comment type="caution">
    <text evidence="10">The sequence shown here is derived from an EMBL/GenBank/DDBJ whole genome shotgun (WGS) entry which is preliminary data.</text>
</comment>
<evidence type="ECO:0000256" key="1">
    <source>
        <dbReference type="ARBA" id="ARBA00004651"/>
    </source>
</evidence>
<dbReference type="PANTHER" id="PTHR30572">
    <property type="entry name" value="MEMBRANE COMPONENT OF TRANSPORTER-RELATED"/>
    <property type="match status" value="1"/>
</dbReference>
<feature type="transmembrane region" description="Helical" evidence="7">
    <location>
        <begin position="364"/>
        <end position="385"/>
    </location>
</feature>
<accession>A0A1F5H5V1</accession>
<feature type="transmembrane region" description="Helical" evidence="7">
    <location>
        <begin position="278"/>
        <end position="302"/>
    </location>
</feature>
<gene>
    <name evidence="10" type="ORF">A2W45_04155</name>
</gene>
<keyword evidence="5 7" id="KW-0472">Membrane</keyword>
<dbReference type="GO" id="GO:0022857">
    <property type="term" value="F:transmembrane transporter activity"/>
    <property type="evidence" value="ECO:0007669"/>
    <property type="project" value="TreeGrafter"/>
</dbReference>
<evidence type="ECO:0000256" key="3">
    <source>
        <dbReference type="ARBA" id="ARBA00022692"/>
    </source>
</evidence>